<organism evidence="4">
    <name type="scientific">uncultured Caudovirales phage</name>
    <dbReference type="NCBI Taxonomy" id="2100421"/>
    <lineage>
        <taxon>Viruses</taxon>
        <taxon>Duplodnaviria</taxon>
        <taxon>Heunggongvirae</taxon>
        <taxon>Uroviricota</taxon>
        <taxon>Caudoviricetes</taxon>
        <taxon>Peduoviridae</taxon>
        <taxon>Maltschvirus</taxon>
        <taxon>Maltschvirus maltsch</taxon>
    </lineage>
</organism>
<dbReference type="EMBL" id="LR797052">
    <property type="protein sequence ID" value="CAB4184286.1"/>
    <property type="molecule type" value="Genomic_DNA"/>
</dbReference>
<proteinExistence type="predicted"/>
<reference evidence="4" key="1">
    <citation type="submission" date="2020-05" db="EMBL/GenBank/DDBJ databases">
        <authorList>
            <person name="Chiriac C."/>
            <person name="Salcher M."/>
            <person name="Ghai R."/>
            <person name="Kavagutti S V."/>
        </authorList>
    </citation>
    <scope>NUCLEOTIDE SEQUENCE</scope>
</reference>
<evidence type="ECO:0000313" key="2">
    <source>
        <dbReference type="EMBL" id="CAB4184286.1"/>
    </source>
</evidence>
<sequence>MTNPSNSAVQNLLPVQAYFNLDGSFNTFIGQGVAFYATANPVQSGLTITNSTIDSSVIGGTVPAAGTFTNIATTTGTISTQPTGANDIVNLLALQSYAAGISWKQPCAVATLTNITLSGLQTIDSYTTLAGDRVLVKNQTNTANNGIYLASATAWTRSLDADAWQEFVSAITFIEYGTQAGGAWFCTAVPGGTLGVTALNWSQFTTSATYSAGTGLTLTGSVFSITNTGVAASTYGSATASPVFAVNAQGQITSVTNTTITPALGSITGFGTGVATFLATPTSANLAAAVSDETGTGALVFATSPTFVTPALGTPASGVVTNLTGTASININGSVGATTPTTGAFTVLSTSSSTNTTPVLSYNASNSNLSLGATVASTYLQAVMQNKSSTAGASTNFAVSNDLGTDSSYYGEFGMNSSVFSASTPTDFFSINNGVYYSGHDGDITYGSGNGYKTYLAWGTVGQSAHVINATGAIGLSTNLGTTPAGSGTSGFGTSGQVLTSQGSASAPIWTTPAGMTYPGAGIANSTGSAWGTSYSTTGSGTVVALATSPTFVTPVLGTPSSGTLTSCTGLPVGTGISGLGTGVATALAVNVGSAGAFVTFNGALGTPSSGVATNLTGTASGLSIGGNAATATSATSATTATNATNTAITDDTTTATSVYPTWVTTTTGNLPQKTSSTKLSFVPSTGRLTATSYAGDGSALTGIVAGATITPTTSNSTYYLVGTTLTSGNLTTASISTTSPVSYNASTGTLSAPVNYASQGFYTNAITNTVSYTIPASTNAMTVGPYTIASSTTVTVSSGSRWVIL</sequence>
<gene>
    <name evidence="1" type="ORF">UFOVP1022_46</name>
    <name evidence="2" type="ORF">UFOVP1110_52</name>
    <name evidence="3" type="ORF">UFOVP1378_54</name>
    <name evidence="4" type="ORF">UFOVP1474_32</name>
    <name evidence="5" type="ORF">UFOVP1561_38</name>
</gene>
<accession>A0A6J5SNH1</accession>
<name>A0A6J5SNH1_9CAUD</name>
<evidence type="ECO:0008006" key="6">
    <source>
        <dbReference type="Google" id="ProtNLM"/>
    </source>
</evidence>
<evidence type="ECO:0000313" key="1">
    <source>
        <dbReference type="EMBL" id="CAB4179180.1"/>
    </source>
</evidence>
<evidence type="ECO:0000313" key="5">
    <source>
        <dbReference type="EMBL" id="CAB5230180.1"/>
    </source>
</evidence>
<dbReference type="EMBL" id="LR796978">
    <property type="protein sequence ID" value="CAB4179180.1"/>
    <property type="molecule type" value="Genomic_DNA"/>
</dbReference>
<dbReference type="EMBL" id="LR797424">
    <property type="protein sequence ID" value="CAB4215508.1"/>
    <property type="molecule type" value="Genomic_DNA"/>
</dbReference>
<dbReference type="EMBL" id="LR797318">
    <property type="protein sequence ID" value="CAB4202953.1"/>
    <property type="molecule type" value="Genomic_DNA"/>
</dbReference>
<evidence type="ECO:0000313" key="4">
    <source>
        <dbReference type="EMBL" id="CAB4215508.1"/>
    </source>
</evidence>
<evidence type="ECO:0000313" key="3">
    <source>
        <dbReference type="EMBL" id="CAB4202953.1"/>
    </source>
</evidence>
<protein>
    <recommendedName>
        <fullName evidence="6">Bacteriophage lambda, Stf, side tail fibre-repeat-2</fullName>
    </recommendedName>
</protein>
<dbReference type="EMBL" id="LR798406">
    <property type="protein sequence ID" value="CAB5230180.1"/>
    <property type="molecule type" value="Genomic_DNA"/>
</dbReference>